<name>A0A8S5VXZ0_9VIRU</name>
<proteinExistence type="predicted"/>
<sequence length="95" mass="10939">MNLIKSLEKQLAEGKNLVAENGDVFGAEKLQKVALKEYNALVKKKEIDPLEKSFKDFFYDSFEDYLTVEEVISFIKQPFEESEKNETAEPAETEN</sequence>
<evidence type="ECO:0000313" key="1">
    <source>
        <dbReference type="EMBL" id="DAI59074.1"/>
    </source>
</evidence>
<reference evidence="1" key="1">
    <citation type="journal article" date="2021" name="Proc. Natl. Acad. Sci. U.S.A.">
        <title>A Catalog of Tens of Thousands of Viruses from Human Metagenomes Reveals Hidden Associations with Chronic Diseases.</title>
        <authorList>
            <person name="Tisza M.J."/>
            <person name="Buck C.B."/>
        </authorList>
    </citation>
    <scope>NUCLEOTIDE SEQUENCE</scope>
    <source>
        <strain evidence="1">Ct3cV12</strain>
    </source>
</reference>
<accession>A0A8S5VXZ0</accession>
<protein>
    <submittedName>
        <fullName evidence="1">Uncharacterized protein</fullName>
    </submittedName>
</protein>
<dbReference type="EMBL" id="BK031033">
    <property type="protein sequence ID" value="DAI59074.1"/>
    <property type="molecule type" value="Genomic_DNA"/>
</dbReference>
<organism evidence="1">
    <name type="scientific">Tectiviridae sp</name>
    <dbReference type="NCBI Taxonomy" id="2831614"/>
    <lineage>
        <taxon>Viruses</taxon>
        <taxon>Varidnaviria</taxon>
        <taxon>Bamfordvirae</taxon>
        <taxon>Preplasmiviricota</taxon>
        <taxon>Prepoliviricotina</taxon>
        <taxon>Tectiliviricetes</taxon>
        <taxon>Kalamavirales</taxon>
        <taxon>Tectiviridae</taxon>
    </lineage>
</organism>